<name>A0A414H8L3_PHOVU</name>
<comment type="caution">
    <text evidence="1">The sequence shown here is derived from an EMBL/GenBank/DDBJ whole genome shotgun (WGS) entry which is preliminary data.</text>
</comment>
<gene>
    <name evidence="1" type="ORF">DW783_10940</name>
</gene>
<evidence type="ECO:0000313" key="2">
    <source>
        <dbReference type="Proteomes" id="UP000283429"/>
    </source>
</evidence>
<sequence>MIMCKSNDYIHKTSQYINETFDLKVDIAPIGREVLNMFPVNITAGYHFYTANLLGREVFLLCSTDSSAYTPGQIQRQKELVERKVRHPVIFVFDMMASYNIQRLVRQRVNFIIPPRQMFIPDLLIDLKPQKAPKEEKGTQIPAIAQCAILYHLEVNSLAGKGTYEIADLFKVSYANANRAVRWLEEKEIVTLSGIKTKSLEFKSAKHELWDRALPFLANPVERVVYTDIRPDDTLSISGVNALSEYSMLNRERNGSYAVSKEEFRRLQFRTDKEYGENRIEIWRYNPKLLQDNGIVDKLSLFLSMKDIGDERIQIELENMINNIQW</sequence>
<reference evidence="1 2" key="1">
    <citation type="submission" date="2018-08" db="EMBL/GenBank/DDBJ databases">
        <title>A genome reference for cultivated species of the human gut microbiota.</title>
        <authorList>
            <person name="Zou Y."/>
            <person name="Xue W."/>
            <person name="Luo G."/>
        </authorList>
    </citation>
    <scope>NUCLEOTIDE SEQUENCE [LARGE SCALE GENOMIC DNA]</scope>
    <source>
        <strain evidence="1 2">AM30-40</strain>
    </source>
</reference>
<dbReference type="AlphaFoldDB" id="A0A414H8L3"/>
<evidence type="ECO:0000313" key="1">
    <source>
        <dbReference type="EMBL" id="RHD79735.1"/>
    </source>
</evidence>
<dbReference type="Proteomes" id="UP000283429">
    <property type="component" value="Unassembled WGS sequence"/>
</dbReference>
<dbReference type="EMBL" id="QSJM01000029">
    <property type="protein sequence ID" value="RHD79735.1"/>
    <property type="molecule type" value="Genomic_DNA"/>
</dbReference>
<proteinExistence type="predicted"/>
<protein>
    <recommendedName>
        <fullName evidence="3">MarR family transcriptional regulator</fullName>
    </recommendedName>
</protein>
<evidence type="ECO:0008006" key="3">
    <source>
        <dbReference type="Google" id="ProtNLM"/>
    </source>
</evidence>
<accession>A0A414H8L3</accession>
<organism evidence="1 2">
    <name type="scientific">Phocaeicola vulgatus</name>
    <name type="common">Bacteroides vulgatus</name>
    <dbReference type="NCBI Taxonomy" id="821"/>
    <lineage>
        <taxon>Bacteria</taxon>
        <taxon>Pseudomonadati</taxon>
        <taxon>Bacteroidota</taxon>
        <taxon>Bacteroidia</taxon>
        <taxon>Bacteroidales</taxon>
        <taxon>Bacteroidaceae</taxon>
        <taxon>Phocaeicola</taxon>
    </lineage>
</organism>